<evidence type="ECO:0000313" key="2">
    <source>
        <dbReference type="EMBL" id="GKV50965.1"/>
    </source>
</evidence>
<dbReference type="Proteomes" id="UP001054252">
    <property type="component" value="Unassembled WGS sequence"/>
</dbReference>
<dbReference type="PANTHER" id="PTHR33640">
    <property type="entry name" value="TRANSMEMBRANE PROTEIN"/>
    <property type="match status" value="1"/>
</dbReference>
<organism evidence="2 3">
    <name type="scientific">Rubroshorea leprosula</name>
    <dbReference type="NCBI Taxonomy" id="152421"/>
    <lineage>
        <taxon>Eukaryota</taxon>
        <taxon>Viridiplantae</taxon>
        <taxon>Streptophyta</taxon>
        <taxon>Embryophyta</taxon>
        <taxon>Tracheophyta</taxon>
        <taxon>Spermatophyta</taxon>
        <taxon>Magnoliopsida</taxon>
        <taxon>eudicotyledons</taxon>
        <taxon>Gunneridae</taxon>
        <taxon>Pentapetalae</taxon>
        <taxon>rosids</taxon>
        <taxon>malvids</taxon>
        <taxon>Malvales</taxon>
        <taxon>Dipterocarpaceae</taxon>
        <taxon>Rubroshorea</taxon>
    </lineage>
</organism>
<keyword evidence="1" id="KW-1133">Transmembrane helix</keyword>
<evidence type="ECO:0000313" key="3">
    <source>
        <dbReference type="Proteomes" id="UP001054252"/>
    </source>
</evidence>
<name>A0AAV5MM57_9ROSI</name>
<evidence type="ECO:0000256" key="1">
    <source>
        <dbReference type="SAM" id="Phobius"/>
    </source>
</evidence>
<proteinExistence type="predicted"/>
<keyword evidence="1" id="KW-0472">Membrane</keyword>
<dbReference type="AlphaFoldDB" id="A0AAV5MM57"/>
<keyword evidence="3" id="KW-1185">Reference proteome</keyword>
<keyword evidence="1" id="KW-0812">Transmembrane</keyword>
<dbReference type="PANTHER" id="PTHR33640:SF3">
    <property type="entry name" value="DUF4408 DOMAIN-CONTAINING PROTEIN"/>
    <property type="match status" value="1"/>
</dbReference>
<comment type="caution">
    <text evidence="2">The sequence shown here is derived from an EMBL/GenBank/DDBJ whole genome shotgun (WGS) entry which is preliminary data.</text>
</comment>
<feature type="transmembrane region" description="Helical" evidence="1">
    <location>
        <begin position="13"/>
        <end position="32"/>
    </location>
</feature>
<sequence length="82" mass="9210">ICSEFFAKLNGAIASQLFVFLLCNVIIATLLAKSGRLSIENLKDNNAEDELYEEVVKNIENCQLQSSEDARELSIEEIDLEM</sequence>
<dbReference type="EMBL" id="BPVZ01000415">
    <property type="protein sequence ID" value="GKV50965.1"/>
    <property type="molecule type" value="Genomic_DNA"/>
</dbReference>
<reference evidence="2 3" key="1">
    <citation type="journal article" date="2021" name="Commun. Biol.">
        <title>The genome of Shorea leprosula (Dipterocarpaceae) highlights the ecological relevance of drought in aseasonal tropical rainforests.</title>
        <authorList>
            <person name="Ng K.K.S."/>
            <person name="Kobayashi M.J."/>
            <person name="Fawcett J.A."/>
            <person name="Hatakeyama M."/>
            <person name="Paape T."/>
            <person name="Ng C.H."/>
            <person name="Ang C.C."/>
            <person name="Tnah L.H."/>
            <person name="Lee C.T."/>
            <person name="Nishiyama T."/>
            <person name="Sese J."/>
            <person name="O'Brien M.J."/>
            <person name="Copetti D."/>
            <person name="Mohd Noor M.I."/>
            <person name="Ong R.C."/>
            <person name="Putra M."/>
            <person name="Sireger I.Z."/>
            <person name="Indrioko S."/>
            <person name="Kosugi Y."/>
            <person name="Izuno A."/>
            <person name="Isagi Y."/>
            <person name="Lee S.L."/>
            <person name="Shimizu K.K."/>
        </authorList>
    </citation>
    <scope>NUCLEOTIDE SEQUENCE [LARGE SCALE GENOMIC DNA]</scope>
    <source>
        <strain evidence="2">214</strain>
    </source>
</reference>
<feature type="non-terminal residue" evidence="2">
    <location>
        <position position="1"/>
    </location>
</feature>
<protein>
    <submittedName>
        <fullName evidence="2">Uncharacterized protein</fullName>
    </submittedName>
</protein>
<accession>A0AAV5MM57</accession>
<gene>
    <name evidence="2" type="ORF">SLEP1_g57642</name>
</gene>